<keyword evidence="3" id="KW-1185">Reference proteome</keyword>
<evidence type="ECO:0000313" key="2">
    <source>
        <dbReference type="EMBL" id="KAE9401230.1"/>
    </source>
</evidence>
<organism evidence="2 3">
    <name type="scientific">Gymnopus androsaceus JB14</name>
    <dbReference type="NCBI Taxonomy" id="1447944"/>
    <lineage>
        <taxon>Eukaryota</taxon>
        <taxon>Fungi</taxon>
        <taxon>Dikarya</taxon>
        <taxon>Basidiomycota</taxon>
        <taxon>Agaricomycotina</taxon>
        <taxon>Agaricomycetes</taxon>
        <taxon>Agaricomycetidae</taxon>
        <taxon>Agaricales</taxon>
        <taxon>Marasmiineae</taxon>
        <taxon>Omphalotaceae</taxon>
        <taxon>Gymnopus</taxon>
    </lineage>
</organism>
<dbReference type="Proteomes" id="UP000799118">
    <property type="component" value="Unassembled WGS sequence"/>
</dbReference>
<feature type="compositionally biased region" description="Basic and acidic residues" evidence="1">
    <location>
        <begin position="821"/>
        <end position="847"/>
    </location>
</feature>
<evidence type="ECO:0000313" key="3">
    <source>
        <dbReference type="Proteomes" id="UP000799118"/>
    </source>
</evidence>
<feature type="compositionally biased region" description="Acidic residues" evidence="1">
    <location>
        <begin position="955"/>
        <end position="980"/>
    </location>
</feature>
<proteinExistence type="predicted"/>
<dbReference type="EMBL" id="ML769448">
    <property type="protein sequence ID" value="KAE9401230.1"/>
    <property type="molecule type" value="Genomic_DNA"/>
</dbReference>
<protein>
    <submittedName>
        <fullName evidence="2">Uncharacterized protein</fullName>
    </submittedName>
</protein>
<feature type="region of interest" description="Disordered" evidence="1">
    <location>
        <begin position="743"/>
        <end position="767"/>
    </location>
</feature>
<dbReference type="AlphaFoldDB" id="A0A6A4HU42"/>
<feature type="region of interest" description="Disordered" evidence="1">
    <location>
        <begin position="489"/>
        <end position="511"/>
    </location>
</feature>
<name>A0A6A4HU42_9AGAR</name>
<feature type="region of interest" description="Disordered" evidence="1">
    <location>
        <begin position="891"/>
        <end position="910"/>
    </location>
</feature>
<feature type="region of interest" description="Disordered" evidence="1">
    <location>
        <begin position="947"/>
        <end position="980"/>
    </location>
</feature>
<feature type="compositionally biased region" description="Basic and acidic residues" evidence="1">
    <location>
        <begin position="758"/>
        <end position="767"/>
    </location>
</feature>
<feature type="region of interest" description="Disordered" evidence="1">
    <location>
        <begin position="808"/>
        <end position="853"/>
    </location>
</feature>
<sequence>MTEPYDLQSLSQNLEEELEKPVQSLLLMGRILTNPFNARRFIKSLVVITLFLSHLTLQATKEKDGTSLKGIGNSLEEEIVMFLESYQPQMDRFVRGEIDIPYWTPESESIPAELKQSPKVPVKPYDTKPDMLLHKLGRFQDDKILKGRLDALFGSGVDKIFVNTSGAGKTRLVLEQLCSKWGLYFTCHEESRVGSSDLATAIEEIEKKINKKLPHRPNFPVTKEILDEFSLLEGKPNRSTEEYLKAKLLAFRNTPEGIEFEEALNANQDIVACELLVTLLARLLVFRQFLETLNLMGEDLGKMSHKRRWLLLQLHTSLLSSPEDIFTEVIGQITRFFHQENRVQSQTQMKGVLEAVLKGTLLGIRNLLSSNLEHRLLYVTVDECQYAAKKMENVFYSDDLTKTRAILRELAKCWRFSLLIYGKTQKLKNFDVEFSIGYKEGRHRFTAEFISLVLQNGYANMHQLLNLYIKNVAGFTPADYDGPEVLPESAQATASGVRIRPTQRKDERKDQKDLSYLHFDIRDPDSLGTDEREYIECGFARFTRSSKGDRILNIDEPLVLLSCTVWFNKESTGAHTLYKFLCDRIEDHNPSTGRNGFEEFISLYLQRVFRTPRQLNTVFDFEGAAGLDGGLGNKMATLYRTWGATLLGPLGKAIYESDNQSGISALTDWLKFKGHTSFCFPMNHVGPDIMCVLKLHDPITPEEFHYVWLSVQCKFYKVGYLPPLTLREAIATVTPREFFELRKKTSKSKAMSPQNQAKDAEGKGNREKMRMPVLKALHQLPHKDPLAGKYGVIRVVCGFPVDVDLSKAFPAPKSPRRSKKPRLENTNDAPKKQPVELRDPDKTDGHPLARLNPATLITETKDIHPTELLIAIKRCAETKGSFFDENDPAVKAKKQIQTPTPASKVTRQAPAEYAPTPAELDLAARMVIDMLMQESAYYGCPMDVDRAKRKREDSPEPDWEDSSSDLDSDDLAESDWELEE</sequence>
<gene>
    <name evidence="2" type="ORF">BT96DRAFT_938080</name>
</gene>
<accession>A0A6A4HU42</accession>
<dbReference type="OrthoDB" id="2393824at2759"/>
<feature type="compositionally biased region" description="Polar residues" evidence="1">
    <location>
        <begin position="748"/>
        <end position="757"/>
    </location>
</feature>
<feature type="compositionally biased region" description="Polar residues" evidence="1">
    <location>
        <begin position="895"/>
        <end position="906"/>
    </location>
</feature>
<evidence type="ECO:0000256" key="1">
    <source>
        <dbReference type="SAM" id="MobiDB-lite"/>
    </source>
</evidence>
<reference evidence="2" key="1">
    <citation type="journal article" date="2019" name="Environ. Microbiol.">
        <title>Fungal ecological strategies reflected in gene transcription - a case study of two litter decomposers.</title>
        <authorList>
            <person name="Barbi F."/>
            <person name="Kohler A."/>
            <person name="Barry K."/>
            <person name="Baskaran P."/>
            <person name="Daum C."/>
            <person name="Fauchery L."/>
            <person name="Ihrmark K."/>
            <person name="Kuo A."/>
            <person name="LaButti K."/>
            <person name="Lipzen A."/>
            <person name="Morin E."/>
            <person name="Grigoriev I.V."/>
            <person name="Henrissat B."/>
            <person name="Lindahl B."/>
            <person name="Martin F."/>
        </authorList>
    </citation>
    <scope>NUCLEOTIDE SEQUENCE</scope>
    <source>
        <strain evidence="2">JB14</strain>
    </source>
</reference>